<evidence type="ECO:0000259" key="2">
    <source>
        <dbReference type="Pfam" id="PF07589"/>
    </source>
</evidence>
<dbReference type="InterPro" id="IPR013424">
    <property type="entry name" value="Ice-binding_C"/>
</dbReference>
<feature type="signal peptide" evidence="1">
    <location>
        <begin position="1"/>
        <end position="26"/>
    </location>
</feature>
<proteinExistence type="predicted"/>
<dbReference type="InterPro" id="IPR011460">
    <property type="entry name" value="Lcl_C"/>
</dbReference>
<dbReference type="KEGG" id="tact:SG35_007550"/>
<accession>A0AAF0C6G5</accession>
<dbReference type="NCBIfam" id="TIGR02595">
    <property type="entry name" value="PEP_CTERM"/>
    <property type="match status" value="1"/>
</dbReference>
<dbReference type="AlphaFoldDB" id="A0AAF0C6G5"/>
<reference evidence="4 5" key="1">
    <citation type="journal article" date="2015" name="Genome Announc.">
        <title>Draft Genome Sequences of Marine Isolates of Thalassomonas viridans and Thalassomonas actiniarum.</title>
        <authorList>
            <person name="Olonade I."/>
            <person name="van Zyl L.J."/>
            <person name="Trindade M."/>
        </authorList>
    </citation>
    <scope>NUCLEOTIDE SEQUENCE [LARGE SCALE GENOMIC DNA]</scope>
    <source>
        <strain evidence="4 5">A5K-106</strain>
    </source>
</reference>
<dbReference type="Pfam" id="PF07589">
    <property type="entry name" value="PEP-CTERM"/>
    <property type="match status" value="1"/>
</dbReference>
<protein>
    <submittedName>
        <fullName evidence="4">DUF1566 domain-containing protein</fullName>
    </submittedName>
</protein>
<dbReference type="Pfam" id="PF07603">
    <property type="entry name" value="Lcl_C"/>
    <property type="match status" value="1"/>
</dbReference>
<feature type="domain" description="Ice-binding protein C-terminal" evidence="2">
    <location>
        <begin position="201"/>
        <end position="221"/>
    </location>
</feature>
<feature type="chain" id="PRO_5042053039" evidence="1">
    <location>
        <begin position="27"/>
        <end position="227"/>
    </location>
</feature>
<dbReference type="Proteomes" id="UP000032568">
    <property type="component" value="Chromosome"/>
</dbReference>
<sequence length="227" mass="24792">MRTKIKQLAQSSLLLATLAASTQANANLIVRDGGMVYDDVLDITWLQDANYAKTSGYDSDGKMSWDEANAWADELVFGGFDDWRLFNAPVIDTTCTNFAADVSYGYNCTSSELGHLFYVDFDLNQGESILSATGEGLNNFNLFTNIQTHWYWSGNTVESSPDNALGFINSIGWQGFPTKDTHMYGWAVRDGDVANAGGNEVPEPGSLALLGLAMLGLSARRYSSSFK</sequence>
<evidence type="ECO:0000259" key="3">
    <source>
        <dbReference type="Pfam" id="PF07603"/>
    </source>
</evidence>
<feature type="domain" description="Lcl C-terminal" evidence="3">
    <location>
        <begin position="34"/>
        <end position="189"/>
    </location>
</feature>
<keyword evidence="5" id="KW-1185">Reference proteome</keyword>
<dbReference type="RefSeq" id="WP_044830660.1">
    <property type="nucleotide sequence ID" value="NZ_CP059735.1"/>
</dbReference>
<evidence type="ECO:0000313" key="4">
    <source>
        <dbReference type="EMBL" id="WDE01799.1"/>
    </source>
</evidence>
<gene>
    <name evidence="4" type="ORF">SG35_007550</name>
</gene>
<organism evidence="4 5">
    <name type="scientific">Thalassomonas actiniarum</name>
    <dbReference type="NCBI Taxonomy" id="485447"/>
    <lineage>
        <taxon>Bacteria</taxon>
        <taxon>Pseudomonadati</taxon>
        <taxon>Pseudomonadota</taxon>
        <taxon>Gammaproteobacteria</taxon>
        <taxon>Alteromonadales</taxon>
        <taxon>Colwelliaceae</taxon>
        <taxon>Thalassomonas</taxon>
    </lineage>
</organism>
<name>A0AAF0C6G5_9GAMM</name>
<dbReference type="EMBL" id="CP059735">
    <property type="protein sequence ID" value="WDE01799.1"/>
    <property type="molecule type" value="Genomic_DNA"/>
</dbReference>
<keyword evidence="1" id="KW-0732">Signal</keyword>
<reference evidence="4 5" key="2">
    <citation type="journal article" date="2022" name="Mar. Drugs">
        <title>Bioassay-Guided Fractionation Leads to the Detection of Cholic Acid Generated by the Rare Thalassomonas sp.</title>
        <authorList>
            <person name="Pheiffer F."/>
            <person name="Schneider Y.K."/>
            <person name="Hansen E.H."/>
            <person name="Andersen J.H."/>
            <person name="Isaksson J."/>
            <person name="Busche T."/>
            <person name="R C."/>
            <person name="Kalinowski J."/>
            <person name="Zyl L.V."/>
            <person name="Trindade M."/>
        </authorList>
    </citation>
    <scope>NUCLEOTIDE SEQUENCE [LARGE SCALE GENOMIC DNA]</scope>
    <source>
        <strain evidence="4 5">A5K-106</strain>
    </source>
</reference>
<evidence type="ECO:0000256" key="1">
    <source>
        <dbReference type="SAM" id="SignalP"/>
    </source>
</evidence>
<evidence type="ECO:0000313" key="5">
    <source>
        <dbReference type="Proteomes" id="UP000032568"/>
    </source>
</evidence>